<evidence type="ECO:0000313" key="1">
    <source>
        <dbReference type="EMBL" id="MFI7874725.1"/>
    </source>
</evidence>
<accession>A0ABW8BI66</accession>
<evidence type="ECO:0000313" key="2">
    <source>
        <dbReference type="Proteomes" id="UP001614264"/>
    </source>
</evidence>
<dbReference type="Proteomes" id="UP001614264">
    <property type="component" value="Unassembled WGS sequence"/>
</dbReference>
<proteinExistence type="predicted"/>
<comment type="caution">
    <text evidence="1">The sequence shown here is derived from an EMBL/GenBank/DDBJ whole genome shotgun (WGS) entry which is preliminary data.</text>
</comment>
<name>A0ABW8BI66_9ACTN</name>
<keyword evidence="2" id="KW-1185">Reference proteome</keyword>
<sequence length="155" mass="17439">MTRRPSVDEAVGLLEGELRAGQRALADLGTEDVWQAFLRFGRRLFDVSEAPDGDGLLVQYGTYSFDGSPTFTVDLTRQFEVSDTDGDHDHYVQVHCEVRYGCGPDLEALGSFDSWFFHGAGDDLEEWAQELTELSAWTTVRVLTPTEIRVFQEQV</sequence>
<gene>
    <name evidence="1" type="ORF">AB4829_29550</name>
</gene>
<protein>
    <submittedName>
        <fullName evidence="1">Uncharacterized protein</fullName>
    </submittedName>
</protein>
<organism evidence="1 2">
    <name type="scientific">Streptomyces salinarius</name>
    <dbReference type="NCBI Taxonomy" id="2762598"/>
    <lineage>
        <taxon>Bacteria</taxon>
        <taxon>Bacillati</taxon>
        <taxon>Actinomycetota</taxon>
        <taxon>Actinomycetes</taxon>
        <taxon>Kitasatosporales</taxon>
        <taxon>Streptomycetaceae</taxon>
        <taxon>Streptomyces</taxon>
    </lineage>
</organism>
<dbReference type="RefSeq" id="WP_399594495.1">
    <property type="nucleotide sequence ID" value="NZ_JBITPR010000053.1"/>
</dbReference>
<dbReference type="EMBL" id="JBITPR010000053">
    <property type="protein sequence ID" value="MFI7874725.1"/>
    <property type="molecule type" value="Genomic_DNA"/>
</dbReference>
<reference evidence="1 2" key="1">
    <citation type="submission" date="2024-07" db="EMBL/GenBank/DDBJ databases">
        <title>Whole genome sequencing of Prodigiosin pigment-producing Streptomyces salinarius isolated from rhizosphere soil of Arachis hypogaea.</title>
        <authorList>
            <person name="Vidhya A."/>
            <person name="Ramya S."/>
        </authorList>
    </citation>
    <scope>NUCLEOTIDE SEQUENCE [LARGE SCALE GENOMIC DNA]</scope>
    <source>
        <strain evidence="1 2">VRMG2420</strain>
    </source>
</reference>